<evidence type="ECO:0000256" key="1">
    <source>
        <dbReference type="ARBA" id="ARBA00004744"/>
    </source>
</evidence>
<dbReference type="GO" id="GO:0004325">
    <property type="term" value="F:ferrochelatase activity"/>
    <property type="evidence" value="ECO:0007669"/>
    <property type="project" value="InterPro"/>
</dbReference>
<dbReference type="UniPathway" id="UPA00252"/>
<accession>D2EFK6</accession>
<dbReference type="EMBL" id="KY040241">
    <property type="protein sequence ID" value="APG80640.1"/>
    <property type="molecule type" value="Genomic_DNA"/>
</dbReference>
<evidence type="ECO:0000256" key="2">
    <source>
        <dbReference type="ARBA" id="ARBA00023004"/>
    </source>
</evidence>
<dbReference type="PANTHER" id="PTHR11108:SF1">
    <property type="entry name" value="FERROCHELATASE, MITOCHONDRIAL"/>
    <property type="match status" value="1"/>
</dbReference>
<sequence>MSSKIGVILMAYGTPEKEEDVEPYLKDIFKGREVPKPVLNKTIEKYRKIGFSHLNKVTLKQSMLVQQELSKRGLDAEVTVGMKHWKPKIKTSIEALKKNDLQVLVGILMHPFSSIMGSEEYKEIFNENSKSMKSIFIDRWYSSGKLYEAWNENLKETADSFNGSEFYTMFTSHGLPSSVDDPEYKKELEEFSARLSNKAGIKDFCLAYQNGEHKDWYKPEVKEKMEELKLKGIKNILLAPVGYISESLETLYDIDIEYSEIASKLGMNLKRVKCLDYSPLLISSISDILVNAIGKNLYSK</sequence>
<dbReference type="InterPro" id="IPR033644">
    <property type="entry name" value="Ferrochelatase_C"/>
</dbReference>
<keyword evidence="4 7" id="KW-0456">Lyase</keyword>
<dbReference type="Gene3D" id="3.40.50.1400">
    <property type="match status" value="2"/>
</dbReference>
<keyword evidence="3" id="KW-0350">Heme biosynthesis</keyword>
<accession>A0A1L3KS36</accession>
<evidence type="ECO:0000256" key="6">
    <source>
        <dbReference type="RuleBase" id="RU004185"/>
    </source>
</evidence>
<dbReference type="NCBIfam" id="TIGR00109">
    <property type="entry name" value="hemH"/>
    <property type="match status" value="1"/>
</dbReference>
<evidence type="ECO:0000256" key="4">
    <source>
        <dbReference type="ARBA" id="ARBA00023239"/>
    </source>
</evidence>
<dbReference type="CDD" id="cd00419">
    <property type="entry name" value="Ferrochelatase_C"/>
    <property type="match status" value="1"/>
</dbReference>
<keyword evidence="5" id="KW-0627">Porphyrin biosynthesis</keyword>
<evidence type="ECO:0000256" key="3">
    <source>
        <dbReference type="ARBA" id="ARBA00023133"/>
    </source>
</evidence>
<evidence type="ECO:0000313" key="9">
    <source>
        <dbReference type="Proteomes" id="UP000009375"/>
    </source>
</evidence>
<dbReference type="InterPro" id="IPR033659">
    <property type="entry name" value="Ferrochelatase_N"/>
</dbReference>
<dbReference type="Proteomes" id="UP000009375">
    <property type="component" value="Unassembled WGS sequence"/>
</dbReference>
<organism evidence="8 9">
    <name type="scientific">Candidatus Parvarchaeum acidiphilum ARMAN-4</name>
    <dbReference type="NCBI Taxonomy" id="662760"/>
    <lineage>
        <taxon>Archaea</taxon>
        <taxon>Candidatus Parvarchaeota</taxon>
        <taxon>Candidatus Parvarchaeum</taxon>
    </lineage>
</organism>
<dbReference type="GO" id="GO:0006783">
    <property type="term" value="P:heme biosynthetic process"/>
    <property type="evidence" value="ECO:0007669"/>
    <property type="project" value="UniProtKB-KW"/>
</dbReference>
<gene>
    <name evidence="7" type="primary">hemH1</name>
    <name evidence="8" type="ORF">BJBARM4_0524</name>
</gene>
<reference evidence="8 9" key="1">
    <citation type="journal article" date="2010" name="Proc. Natl. Acad. Sci. U.S.A.">
        <title>Enigmatic, ultrasmall, uncultivated Archaea.</title>
        <authorList>
            <person name="Baker B.J."/>
            <person name="Comolli L.R."/>
            <person name="Dick G.J."/>
            <person name="Hauser L.J."/>
            <person name="Hyatt D."/>
            <person name="Dill B.D."/>
            <person name="Land M.L."/>
            <person name="Verberkmoes N.C."/>
            <person name="Hettich R.L."/>
            <person name="Banfield J.F."/>
        </authorList>
    </citation>
    <scope>NUCLEOTIDE SEQUENCE [LARGE SCALE GENOMIC DNA]</scope>
</reference>
<evidence type="ECO:0000313" key="7">
    <source>
        <dbReference type="EMBL" id="APG80640.1"/>
    </source>
</evidence>
<dbReference type="InterPro" id="IPR001015">
    <property type="entry name" value="Ferrochelatase"/>
</dbReference>
<name>D2EFK6_PARA4</name>
<keyword evidence="2" id="KW-0408">Iron</keyword>
<dbReference type="EMBL" id="GG730046">
    <property type="protein sequence ID" value="EEZ92903.1"/>
    <property type="molecule type" value="Genomic_DNA"/>
</dbReference>
<reference evidence="7" key="2">
    <citation type="submission" date="2016-10" db="EMBL/GenBank/DDBJ databases">
        <title>New CRISPR-Cas systems from uncultivated microbes.</title>
        <authorList>
            <person name="Burstein D."/>
            <person name="Harrington L.B."/>
            <person name="Strutt S.C."/>
            <person name="Probst A.J."/>
            <person name="Anantharaman K."/>
            <person name="Thomas B.C."/>
            <person name="Doudna J.A."/>
            <person name="Banfield J.F."/>
        </authorList>
    </citation>
    <scope>NUCLEOTIDE SEQUENCE</scope>
    <source>
        <strain evidence="7">ARMAN-4</strain>
    </source>
</reference>
<dbReference type="SUPFAM" id="SSF53800">
    <property type="entry name" value="Chelatase"/>
    <property type="match status" value="1"/>
</dbReference>
<comment type="pathway">
    <text evidence="1">Porphyrin-containing compound metabolism; protoheme biosynthesis.</text>
</comment>
<dbReference type="Pfam" id="PF00762">
    <property type="entry name" value="Ferrochelatase"/>
    <property type="match status" value="1"/>
</dbReference>
<comment type="similarity">
    <text evidence="6">Belongs to the ferrochelatase family.</text>
</comment>
<evidence type="ECO:0000313" key="8">
    <source>
        <dbReference type="EMBL" id="EEZ92903.1"/>
    </source>
</evidence>
<dbReference type="CDD" id="cd03411">
    <property type="entry name" value="Ferrochelatase_N"/>
    <property type="match status" value="1"/>
</dbReference>
<dbReference type="EC" id="4.99.1.1" evidence="7"/>
<dbReference type="AlphaFoldDB" id="D2EFK6"/>
<dbReference type="PANTHER" id="PTHR11108">
    <property type="entry name" value="FERROCHELATASE"/>
    <property type="match status" value="1"/>
</dbReference>
<evidence type="ECO:0000256" key="5">
    <source>
        <dbReference type="ARBA" id="ARBA00023244"/>
    </source>
</evidence>
<proteinExistence type="inferred from homology"/>
<protein>
    <submittedName>
        <fullName evidence="7 8">Ferrochelatase</fullName>
        <ecNumber evidence="7">4.99.1.1</ecNumber>
    </submittedName>
</protein>